<evidence type="ECO:0000259" key="9">
    <source>
        <dbReference type="PROSITE" id="PS50304"/>
    </source>
</evidence>
<dbReference type="InterPro" id="IPR010304">
    <property type="entry name" value="SMN_Tudor"/>
</dbReference>
<evidence type="ECO:0000256" key="6">
    <source>
        <dbReference type="ARBA" id="ARBA00037618"/>
    </source>
</evidence>
<comment type="caution">
    <text evidence="10">The sequence shown here is derived from an EMBL/GenBank/DDBJ whole genome shotgun (WGS) entry which is preliminary data.</text>
</comment>
<dbReference type="GO" id="GO:0003723">
    <property type="term" value="F:RNA binding"/>
    <property type="evidence" value="ECO:0007669"/>
    <property type="project" value="InterPro"/>
</dbReference>
<dbReference type="Gene3D" id="2.30.30.140">
    <property type="match status" value="1"/>
</dbReference>
<dbReference type="GO" id="GO:0005681">
    <property type="term" value="C:spliceosomal complex"/>
    <property type="evidence" value="ECO:0007669"/>
    <property type="project" value="UniProtKB-KW"/>
</dbReference>
<dbReference type="AlphaFoldDB" id="A0A8J4V0V3"/>
<dbReference type="EMBL" id="AJWJ01000066">
    <property type="protein sequence ID" value="KAF2076305.1"/>
    <property type="molecule type" value="Genomic_DNA"/>
</dbReference>
<dbReference type="Pfam" id="PF06003">
    <property type="entry name" value="SMN_Tudor"/>
    <property type="match status" value="1"/>
</dbReference>
<comment type="subcellular location">
    <subcellularLocation>
        <location evidence="1">Nucleus speckle</location>
    </subcellularLocation>
    <subcellularLocation>
        <location evidence="2">Nucleus</location>
        <location evidence="2">Cajal body</location>
    </subcellularLocation>
</comment>
<dbReference type="CDD" id="cd21182">
    <property type="entry name" value="Tudor_SMN_SPF30-like"/>
    <property type="match status" value="1"/>
</dbReference>
<evidence type="ECO:0000313" key="11">
    <source>
        <dbReference type="Proteomes" id="UP000695562"/>
    </source>
</evidence>
<evidence type="ECO:0000256" key="8">
    <source>
        <dbReference type="ARBA" id="ARBA00042567"/>
    </source>
</evidence>
<evidence type="ECO:0000313" key="10">
    <source>
        <dbReference type="EMBL" id="KAF2076305.1"/>
    </source>
</evidence>
<sequence length="301" mass="33866">MSTIQELENKLESDKKELQEIELLLEEDPNDEELINLKNDLVSLIKTTSDLIINTKRSLDTQLSNNSNTIDKALDSSNSSNNNNSINTTTQAAIALEPVLQYNDNSQIYSSSGRMTVGTQCEAQYSVDGVWYAAIIDSINKDGTYAVTYPEYGNSETLSIDKIRPPSRSQRLVANSTLETKKYQIAPDAIQQIPKSLKVLPEDTEQVKKQKLKKIQNIKSQNRLKEIEDESKKKKQEWRDFINKPKKSIPGTFTDKKKKSMFSTSDNINSKVGVIGSGRGMTENQSFTGLARKQNTFMPNN</sequence>
<dbReference type="SMART" id="SM00333">
    <property type="entry name" value="TUDOR"/>
    <property type="match status" value="1"/>
</dbReference>
<keyword evidence="4" id="KW-0507">mRNA processing</keyword>
<evidence type="ECO:0000256" key="4">
    <source>
        <dbReference type="ARBA" id="ARBA00022728"/>
    </source>
</evidence>
<dbReference type="OrthoDB" id="79171at2759"/>
<comment type="function">
    <text evidence="6">Involved in spliceosome assembly.</text>
</comment>
<dbReference type="GO" id="GO:0005737">
    <property type="term" value="C:cytoplasm"/>
    <property type="evidence" value="ECO:0007669"/>
    <property type="project" value="InterPro"/>
</dbReference>
<evidence type="ECO:0000256" key="2">
    <source>
        <dbReference type="ARBA" id="ARBA00004408"/>
    </source>
</evidence>
<dbReference type="PANTHER" id="PTHR13681:SF26">
    <property type="entry name" value="SURVIVAL OF MOTOR NEURON-RELATED-SPLICING FACTOR 30"/>
    <property type="match status" value="1"/>
</dbReference>
<keyword evidence="5" id="KW-0539">Nucleus</keyword>
<dbReference type="GO" id="GO:0016607">
    <property type="term" value="C:nuclear speck"/>
    <property type="evidence" value="ECO:0007669"/>
    <property type="project" value="UniProtKB-SubCell"/>
</dbReference>
<comment type="similarity">
    <text evidence="3">Belongs to the SMN family.</text>
</comment>
<name>A0A8J4V0V3_9MYCE</name>
<dbReference type="InterPro" id="IPR002999">
    <property type="entry name" value="Tudor"/>
</dbReference>
<keyword evidence="4" id="KW-0508">mRNA splicing</keyword>
<evidence type="ECO:0000256" key="5">
    <source>
        <dbReference type="ARBA" id="ARBA00023242"/>
    </source>
</evidence>
<proteinExistence type="inferred from homology"/>
<dbReference type="GO" id="GO:0015030">
    <property type="term" value="C:Cajal body"/>
    <property type="evidence" value="ECO:0007669"/>
    <property type="project" value="UniProtKB-SubCell"/>
</dbReference>
<feature type="domain" description="Tudor" evidence="9">
    <location>
        <begin position="114"/>
        <end position="173"/>
    </location>
</feature>
<dbReference type="GO" id="GO:0006397">
    <property type="term" value="P:mRNA processing"/>
    <property type="evidence" value="ECO:0007669"/>
    <property type="project" value="InterPro"/>
</dbReference>
<organism evidence="10 11">
    <name type="scientific">Polysphondylium violaceum</name>
    <dbReference type="NCBI Taxonomy" id="133409"/>
    <lineage>
        <taxon>Eukaryota</taxon>
        <taxon>Amoebozoa</taxon>
        <taxon>Evosea</taxon>
        <taxon>Eumycetozoa</taxon>
        <taxon>Dictyostelia</taxon>
        <taxon>Dictyosteliales</taxon>
        <taxon>Dictyosteliaceae</taxon>
        <taxon>Polysphondylium</taxon>
    </lineage>
</organism>
<keyword evidence="11" id="KW-1185">Reference proteome</keyword>
<evidence type="ECO:0000256" key="3">
    <source>
        <dbReference type="ARBA" id="ARBA00005371"/>
    </source>
</evidence>
<dbReference type="SUPFAM" id="SSF63748">
    <property type="entry name" value="Tudor/PWWP/MBT"/>
    <property type="match status" value="1"/>
</dbReference>
<reference evidence="10" key="1">
    <citation type="submission" date="2020-01" db="EMBL/GenBank/DDBJ databases">
        <title>Development of genomics and gene disruption for Polysphondylium violaceum indicates a role for the polyketide synthase stlB in stalk morphogenesis.</title>
        <authorList>
            <person name="Narita B."/>
            <person name="Kawabe Y."/>
            <person name="Kin K."/>
            <person name="Saito T."/>
            <person name="Gibbs R."/>
            <person name="Kuspa A."/>
            <person name="Muzny D."/>
            <person name="Queller D."/>
            <person name="Richards S."/>
            <person name="Strassman J."/>
            <person name="Sucgang R."/>
            <person name="Worley K."/>
            <person name="Schaap P."/>
        </authorList>
    </citation>
    <scope>NUCLEOTIDE SEQUENCE</scope>
    <source>
        <strain evidence="10">QSvi11</strain>
    </source>
</reference>
<gene>
    <name evidence="10" type="ORF">CYY_002420</name>
</gene>
<accession>A0A8J4V0V3</accession>
<protein>
    <recommendedName>
        <fullName evidence="7">Survival of motor neuron-related-splicing factor 30</fullName>
    </recommendedName>
    <alternativeName>
        <fullName evidence="8">Survival motor neuron domain-containing protein 1</fullName>
    </alternativeName>
</protein>
<evidence type="ECO:0000256" key="7">
    <source>
        <dbReference type="ARBA" id="ARBA00041083"/>
    </source>
</evidence>
<dbReference type="PROSITE" id="PS50304">
    <property type="entry name" value="TUDOR"/>
    <property type="match status" value="1"/>
</dbReference>
<evidence type="ECO:0000256" key="1">
    <source>
        <dbReference type="ARBA" id="ARBA00004324"/>
    </source>
</evidence>
<keyword evidence="4" id="KW-0747">Spliceosome</keyword>
<dbReference type="Proteomes" id="UP000695562">
    <property type="component" value="Unassembled WGS sequence"/>
</dbReference>
<dbReference type="PANTHER" id="PTHR13681">
    <property type="entry name" value="SURVIVAL OF MOTOR NEURON-RELATED-SPLICING FACTOR 30-RELATED"/>
    <property type="match status" value="1"/>
</dbReference>